<comment type="caution">
    <text evidence="2">The sequence shown here is derived from an EMBL/GenBank/DDBJ whole genome shotgun (WGS) entry which is preliminary data.</text>
</comment>
<dbReference type="EMBL" id="JAUPFM010000039">
    <property type="protein sequence ID" value="KAK2814517.1"/>
    <property type="molecule type" value="Genomic_DNA"/>
</dbReference>
<keyword evidence="3" id="KW-1185">Reference proteome</keyword>
<evidence type="ECO:0000313" key="2">
    <source>
        <dbReference type="EMBL" id="KAK2814517.1"/>
    </source>
</evidence>
<dbReference type="AlphaFoldDB" id="A0AA88IS37"/>
<evidence type="ECO:0000313" key="3">
    <source>
        <dbReference type="Proteomes" id="UP001187415"/>
    </source>
</evidence>
<feature type="region of interest" description="Disordered" evidence="1">
    <location>
        <begin position="1"/>
        <end position="105"/>
    </location>
</feature>
<gene>
    <name evidence="2" type="ORF">Q5P01_000316</name>
</gene>
<dbReference type="Proteomes" id="UP001187415">
    <property type="component" value="Unassembled WGS sequence"/>
</dbReference>
<name>A0AA88IS37_CHASR</name>
<feature type="compositionally biased region" description="Low complexity" evidence="1">
    <location>
        <begin position="20"/>
        <end position="31"/>
    </location>
</feature>
<organism evidence="2 3">
    <name type="scientific">Channa striata</name>
    <name type="common">Snakehead murrel</name>
    <name type="synonym">Ophicephalus striatus</name>
    <dbReference type="NCBI Taxonomy" id="64152"/>
    <lineage>
        <taxon>Eukaryota</taxon>
        <taxon>Metazoa</taxon>
        <taxon>Chordata</taxon>
        <taxon>Craniata</taxon>
        <taxon>Vertebrata</taxon>
        <taxon>Euteleostomi</taxon>
        <taxon>Actinopterygii</taxon>
        <taxon>Neopterygii</taxon>
        <taxon>Teleostei</taxon>
        <taxon>Neoteleostei</taxon>
        <taxon>Acanthomorphata</taxon>
        <taxon>Anabantaria</taxon>
        <taxon>Anabantiformes</taxon>
        <taxon>Channoidei</taxon>
        <taxon>Channidae</taxon>
        <taxon>Channa</taxon>
    </lineage>
</organism>
<reference evidence="2" key="1">
    <citation type="submission" date="2023-07" db="EMBL/GenBank/DDBJ databases">
        <title>Chromosome-level Genome Assembly of Striped Snakehead (Channa striata).</title>
        <authorList>
            <person name="Liu H."/>
        </authorList>
    </citation>
    <scope>NUCLEOTIDE SEQUENCE</scope>
    <source>
        <strain evidence="2">Gz</strain>
        <tissue evidence="2">Muscle</tissue>
    </source>
</reference>
<feature type="compositionally biased region" description="Basic and acidic residues" evidence="1">
    <location>
        <begin position="78"/>
        <end position="87"/>
    </location>
</feature>
<proteinExistence type="predicted"/>
<accession>A0AA88IS37</accession>
<evidence type="ECO:0000256" key="1">
    <source>
        <dbReference type="SAM" id="MobiDB-lite"/>
    </source>
</evidence>
<protein>
    <submittedName>
        <fullName evidence="2">Uncharacterized protein</fullName>
    </submittedName>
</protein>
<sequence>MDRAHAVPGRVAGESERLDSVAPGSAAAAGPEPRRLSGRAVRQGLRTPRAATSPATLKLRSGGARPPEEKRRISARADGGRGGESDPSRNVFSAHRADRDRDGGPAAKFLEQLEWLKRRDEIAKQNALGKEISHQLASYSHTLEELEAPRYLSSHGPRWLYRMYGSLNRSRERARTLASPYPEARGDATRARLAAEGLRMALAATASTGTNDRCCPRGAWLRWTPRRRYRQAQRTAERVAAIQAPGGLGLVETPPSLLKSVSQARRGGMIGSLWPRGRAAAEKDRAAHGL</sequence>